<dbReference type="EMBL" id="UZAM01008214">
    <property type="protein sequence ID" value="VDP03825.1"/>
    <property type="molecule type" value="Genomic_DNA"/>
</dbReference>
<proteinExistence type="predicted"/>
<dbReference type="AlphaFoldDB" id="A0A183IKW1"/>
<sequence>MCVEREELQMLCVSVLLSLHSSRFAAFPDRHMFQDGQTALKFSLNIGDRVNIICPFYNSSDSSGVNSDRSMASVEYSEIYRVSYNIRISITFLCGHLPRR</sequence>
<evidence type="ECO:0000313" key="3">
    <source>
        <dbReference type="WBParaSite" id="SBAD_0000444101-mRNA-1"/>
    </source>
</evidence>
<accession>A0A183IKW1</accession>
<dbReference type="Gene3D" id="2.60.40.420">
    <property type="entry name" value="Cupredoxins - blue copper proteins"/>
    <property type="match status" value="1"/>
</dbReference>
<organism evidence="3">
    <name type="scientific">Soboliphyme baturini</name>
    <dbReference type="NCBI Taxonomy" id="241478"/>
    <lineage>
        <taxon>Eukaryota</taxon>
        <taxon>Metazoa</taxon>
        <taxon>Ecdysozoa</taxon>
        <taxon>Nematoda</taxon>
        <taxon>Enoplea</taxon>
        <taxon>Dorylaimia</taxon>
        <taxon>Dioctophymatida</taxon>
        <taxon>Dioctophymatoidea</taxon>
        <taxon>Soboliphymatidae</taxon>
        <taxon>Soboliphyme</taxon>
    </lineage>
</organism>
<name>A0A183IKW1_9BILA</name>
<dbReference type="WBParaSite" id="SBAD_0000444101-mRNA-1">
    <property type="protein sequence ID" value="SBAD_0000444101-mRNA-1"/>
    <property type="gene ID" value="SBAD_0000444101"/>
</dbReference>
<reference evidence="3" key="1">
    <citation type="submission" date="2016-06" db="UniProtKB">
        <authorList>
            <consortium name="WormBaseParasite"/>
        </authorList>
    </citation>
    <scope>IDENTIFICATION</scope>
</reference>
<gene>
    <name evidence="1" type="ORF">SBAD_LOCUS4257</name>
</gene>
<evidence type="ECO:0000313" key="1">
    <source>
        <dbReference type="EMBL" id="VDP03825.1"/>
    </source>
</evidence>
<evidence type="ECO:0000313" key="2">
    <source>
        <dbReference type="Proteomes" id="UP000270296"/>
    </source>
</evidence>
<reference evidence="1 2" key="2">
    <citation type="submission" date="2018-11" db="EMBL/GenBank/DDBJ databases">
        <authorList>
            <consortium name="Pathogen Informatics"/>
        </authorList>
    </citation>
    <scope>NUCLEOTIDE SEQUENCE [LARGE SCALE GENOMIC DNA]</scope>
</reference>
<dbReference type="Proteomes" id="UP000270296">
    <property type="component" value="Unassembled WGS sequence"/>
</dbReference>
<dbReference type="InterPro" id="IPR008972">
    <property type="entry name" value="Cupredoxin"/>
</dbReference>
<protein>
    <submittedName>
        <fullName evidence="3">Ephrin RBD domain-containing protein</fullName>
    </submittedName>
</protein>
<keyword evidence="2" id="KW-1185">Reference proteome</keyword>